<dbReference type="AlphaFoldDB" id="A0AAE9WGX2"/>
<evidence type="ECO:0000256" key="6">
    <source>
        <dbReference type="ARBA" id="ARBA00023328"/>
    </source>
</evidence>
<dbReference type="PANTHER" id="PTHR31345">
    <property type="entry name" value="CENTROMERE PROTEIN Q"/>
    <property type="match status" value="1"/>
</dbReference>
<evidence type="ECO:0000256" key="8">
    <source>
        <dbReference type="SAM" id="MobiDB-lite"/>
    </source>
</evidence>
<protein>
    <submittedName>
        <fullName evidence="9">CENP-Q-like protein Fta7</fullName>
    </submittedName>
</protein>
<evidence type="ECO:0000256" key="1">
    <source>
        <dbReference type="ARBA" id="ARBA00004123"/>
    </source>
</evidence>
<dbReference type="GeneID" id="80877624"/>
<dbReference type="RefSeq" id="XP_056039135.1">
    <property type="nucleotide sequence ID" value="XM_056182935.1"/>
</dbReference>
<keyword evidence="7" id="KW-0175">Coiled coil</keyword>
<comment type="similarity">
    <text evidence="3">Belongs to the CENP-Q/OKP1 family.</text>
</comment>
<keyword evidence="5" id="KW-0539">Nucleus</keyword>
<dbReference type="Proteomes" id="UP001212411">
    <property type="component" value="Chromosome 3"/>
</dbReference>
<dbReference type="InterPro" id="IPR025212">
    <property type="entry name" value="CAD_CENP-Q"/>
</dbReference>
<gene>
    <name evidence="9" type="primary">fta7</name>
    <name evidence="9" type="ORF">SOMG_04148</name>
</gene>
<dbReference type="GO" id="GO:0005634">
    <property type="term" value="C:nucleus"/>
    <property type="evidence" value="ECO:0007669"/>
    <property type="project" value="UniProtKB-SubCell"/>
</dbReference>
<feature type="coiled-coil region" evidence="7">
    <location>
        <begin position="103"/>
        <end position="137"/>
    </location>
</feature>
<evidence type="ECO:0000313" key="10">
    <source>
        <dbReference type="Proteomes" id="UP001212411"/>
    </source>
</evidence>
<proteinExistence type="inferred from homology"/>
<dbReference type="PANTHER" id="PTHR31345:SF3">
    <property type="entry name" value="CENTROMERE PROTEIN Q"/>
    <property type="match status" value="1"/>
</dbReference>
<evidence type="ECO:0000256" key="4">
    <source>
        <dbReference type="ARBA" id="ARBA00022454"/>
    </source>
</evidence>
<evidence type="ECO:0000256" key="2">
    <source>
        <dbReference type="ARBA" id="ARBA00004584"/>
    </source>
</evidence>
<dbReference type="EMBL" id="CP115613">
    <property type="protein sequence ID" value="WBW74892.1"/>
    <property type="molecule type" value="Genomic_DNA"/>
</dbReference>
<dbReference type="GO" id="GO:0000775">
    <property type="term" value="C:chromosome, centromeric region"/>
    <property type="evidence" value="ECO:0007669"/>
    <property type="project" value="UniProtKB-SubCell"/>
</dbReference>
<keyword evidence="10" id="KW-1185">Reference proteome</keyword>
<dbReference type="KEGG" id="som:SOMG_04148"/>
<feature type="compositionally biased region" description="Polar residues" evidence="8">
    <location>
        <begin position="150"/>
        <end position="166"/>
    </location>
</feature>
<reference evidence="9 10" key="1">
    <citation type="journal article" date="2023" name="G3 (Bethesda)">
        <title>A high-quality reference genome for the fission yeast Schizosaccharomyces osmophilus.</title>
        <authorList>
            <person name="Jia G.S."/>
            <person name="Zhang W.C."/>
            <person name="Liang Y."/>
            <person name="Liu X.H."/>
            <person name="Rhind N."/>
            <person name="Pidoux A."/>
            <person name="Brysch-Herzberg M."/>
            <person name="Du L.L."/>
        </authorList>
    </citation>
    <scope>NUCLEOTIDE SEQUENCE [LARGE SCALE GENOMIC DNA]</scope>
    <source>
        <strain evidence="9 10">CBS 15793</strain>
    </source>
</reference>
<name>A0AAE9WGX2_9SCHI</name>
<keyword evidence="4" id="KW-0158">Chromosome</keyword>
<dbReference type="Pfam" id="PF13094">
    <property type="entry name" value="CENP-Q"/>
    <property type="match status" value="1"/>
</dbReference>
<evidence type="ECO:0000313" key="9">
    <source>
        <dbReference type="EMBL" id="WBW74892.1"/>
    </source>
</evidence>
<feature type="region of interest" description="Disordered" evidence="8">
    <location>
        <begin position="149"/>
        <end position="168"/>
    </location>
</feature>
<evidence type="ECO:0000256" key="5">
    <source>
        <dbReference type="ARBA" id="ARBA00023242"/>
    </source>
</evidence>
<sequence length="238" mass="27422">MKRSVRAIHKEEIHKKWRPLSEKQHEEIMIVLRTCARLVLNGIKSEHRKTTAEGWMLECLRRMNQSLKALPVPPSKFGSGAFSQVLTANNQLERQLYGDLDHIHLLQKELDIESMRLEQEQKAYEQMKQNLSTNQTRSRNMKNKLHPLLKSSSTEPSLSNNANLENSDIPGLLFSSGKASETKAETKYNKKLQPFMRTLHRHTSQTVQLSQKVQKATLLLQKIQQQLPVGQPQTKRPS</sequence>
<evidence type="ECO:0000256" key="7">
    <source>
        <dbReference type="SAM" id="Coils"/>
    </source>
</evidence>
<comment type="subcellular location">
    <subcellularLocation>
        <location evidence="2">Chromosome</location>
        <location evidence="2">Centromere</location>
    </subcellularLocation>
    <subcellularLocation>
        <location evidence="1">Nucleus</location>
    </subcellularLocation>
</comment>
<keyword evidence="6" id="KW-0137">Centromere</keyword>
<evidence type="ECO:0000256" key="3">
    <source>
        <dbReference type="ARBA" id="ARBA00008191"/>
    </source>
</evidence>
<organism evidence="9 10">
    <name type="scientific">Schizosaccharomyces osmophilus</name>
    <dbReference type="NCBI Taxonomy" id="2545709"/>
    <lineage>
        <taxon>Eukaryota</taxon>
        <taxon>Fungi</taxon>
        <taxon>Dikarya</taxon>
        <taxon>Ascomycota</taxon>
        <taxon>Taphrinomycotina</taxon>
        <taxon>Schizosaccharomycetes</taxon>
        <taxon>Schizosaccharomycetales</taxon>
        <taxon>Schizosaccharomycetaceae</taxon>
        <taxon>Schizosaccharomyces</taxon>
    </lineage>
</organism>
<accession>A0AAE9WGX2</accession>